<keyword evidence="2" id="KW-1185">Reference proteome</keyword>
<protein>
    <submittedName>
        <fullName evidence="1">Uncharacterized protein</fullName>
    </submittedName>
</protein>
<organism evidence="1 2">
    <name type="scientific">Dissostichus mawsoni</name>
    <name type="common">Antarctic cod</name>
    <dbReference type="NCBI Taxonomy" id="36200"/>
    <lineage>
        <taxon>Eukaryota</taxon>
        <taxon>Metazoa</taxon>
        <taxon>Chordata</taxon>
        <taxon>Craniata</taxon>
        <taxon>Vertebrata</taxon>
        <taxon>Euteleostomi</taxon>
        <taxon>Actinopterygii</taxon>
        <taxon>Neopterygii</taxon>
        <taxon>Teleostei</taxon>
        <taxon>Neoteleostei</taxon>
        <taxon>Acanthomorphata</taxon>
        <taxon>Eupercaria</taxon>
        <taxon>Perciformes</taxon>
        <taxon>Notothenioidei</taxon>
        <taxon>Nototheniidae</taxon>
        <taxon>Dissostichus</taxon>
    </lineage>
</organism>
<dbReference type="EMBL" id="JAAKFY010000024">
    <property type="protein sequence ID" value="KAF3836058.1"/>
    <property type="molecule type" value="Genomic_DNA"/>
</dbReference>
<proteinExistence type="predicted"/>
<name>A0A7J5XIN7_DISMA</name>
<comment type="caution">
    <text evidence="1">The sequence shown here is derived from an EMBL/GenBank/DDBJ whole genome shotgun (WGS) entry which is preliminary data.</text>
</comment>
<reference evidence="1 2" key="1">
    <citation type="submission" date="2020-03" db="EMBL/GenBank/DDBJ databases">
        <title>Dissostichus mawsoni Genome sequencing and assembly.</title>
        <authorList>
            <person name="Park H."/>
        </authorList>
    </citation>
    <scope>NUCLEOTIDE SEQUENCE [LARGE SCALE GENOMIC DNA]</scope>
    <source>
        <strain evidence="1">DM0001</strain>
        <tissue evidence="1">Muscle</tissue>
    </source>
</reference>
<accession>A0A7J5XIN7</accession>
<evidence type="ECO:0000313" key="1">
    <source>
        <dbReference type="EMBL" id="KAF3836058.1"/>
    </source>
</evidence>
<sequence length="80" mass="8787">MYHPLTPGQSWVQSPVSFRRGGGEMKRWPTGRGGSSEDWTSVALALFSQHIRVSGEPVSAAFALYRLKVSGPRLSLRQDG</sequence>
<dbReference type="AlphaFoldDB" id="A0A7J5XIN7"/>
<evidence type="ECO:0000313" key="2">
    <source>
        <dbReference type="Proteomes" id="UP000518266"/>
    </source>
</evidence>
<gene>
    <name evidence="1" type="ORF">F7725_028616</name>
</gene>
<dbReference type="Proteomes" id="UP000518266">
    <property type="component" value="Unassembled WGS sequence"/>
</dbReference>